<protein>
    <submittedName>
        <fullName evidence="2">Uncharacterized protein</fullName>
    </submittedName>
</protein>
<dbReference type="AlphaFoldDB" id="A0A915JTQ0"/>
<proteinExistence type="predicted"/>
<accession>A0A915JTQ0</accession>
<evidence type="ECO:0000313" key="2">
    <source>
        <dbReference type="WBParaSite" id="nRc.2.0.1.t29641-RA"/>
    </source>
</evidence>
<organism evidence="1 2">
    <name type="scientific">Romanomermis culicivorax</name>
    <name type="common">Nematode worm</name>
    <dbReference type="NCBI Taxonomy" id="13658"/>
    <lineage>
        <taxon>Eukaryota</taxon>
        <taxon>Metazoa</taxon>
        <taxon>Ecdysozoa</taxon>
        <taxon>Nematoda</taxon>
        <taxon>Enoplea</taxon>
        <taxon>Dorylaimia</taxon>
        <taxon>Mermithida</taxon>
        <taxon>Mermithoidea</taxon>
        <taxon>Mermithidae</taxon>
        <taxon>Romanomermis</taxon>
    </lineage>
</organism>
<name>A0A915JTQ0_ROMCU</name>
<dbReference type="WBParaSite" id="nRc.2.0.1.t29641-RA">
    <property type="protein sequence ID" value="nRc.2.0.1.t29641-RA"/>
    <property type="gene ID" value="nRc.2.0.1.g29641"/>
</dbReference>
<evidence type="ECO:0000313" key="1">
    <source>
        <dbReference type="Proteomes" id="UP000887565"/>
    </source>
</evidence>
<keyword evidence="1" id="KW-1185">Reference proteome</keyword>
<sequence length="134" mass="15765">MLTMTVYRVCCDDTDTLFEEKLFAFRSNIRIENIIFVDSCKGLIWGLFMGFDLRLLSVRVLLKEEPASRGRTTIMKIKERKRKKARMEQRAMKENDATGMTAKEDDDLGFYDVMRTLFRTIMVDKGDLYDESYC</sequence>
<reference evidence="2" key="1">
    <citation type="submission" date="2022-11" db="UniProtKB">
        <authorList>
            <consortium name="WormBaseParasite"/>
        </authorList>
    </citation>
    <scope>IDENTIFICATION</scope>
</reference>
<dbReference type="Proteomes" id="UP000887565">
    <property type="component" value="Unplaced"/>
</dbReference>